<reference evidence="2" key="1">
    <citation type="submission" date="2016-11" db="EMBL/GenBank/DDBJ databases">
        <authorList>
            <person name="Varghese N."/>
            <person name="Submissions S."/>
        </authorList>
    </citation>
    <scope>NUCLEOTIDE SEQUENCE [LARGE SCALE GENOMIC DNA]</scope>
    <source>
        <strain evidence="2">DSM 22623</strain>
    </source>
</reference>
<evidence type="ECO:0008006" key="3">
    <source>
        <dbReference type="Google" id="ProtNLM"/>
    </source>
</evidence>
<dbReference type="AlphaFoldDB" id="A0A1M6L0A2"/>
<dbReference type="PROSITE" id="PS51257">
    <property type="entry name" value="PROKAR_LIPOPROTEIN"/>
    <property type="match status" value="1"/>
</dbReference>
<name>A0A1M6L0A2_9FLAO</name>
<proteinExistence type="predicted"/>
<accession>A0A1M6L0A2</accession>
<organism evidence="1 2">
    <name type="scientific">Aquimarina spongiae</name>
    <dbReference type="NCBI Taxonomy" id="570521"/>
    <lineage>
        <taxon>Bacteria</taxon>
        <taxon>Pseudomonadati</taxon>
        <taxon>Bacteroidota</taxon>
        <taxon>Flavobacteriia</taxon>
        <taxon>Flavobacteriales</taxon>
        <taxon>Flavobacteriaceae</taxon>
        <taxon>Aquimarina</taxon>
    </lineage>
</organism>
<evidence type="ECO:0000313" key="1">
    <source>
        <dbReference type="EMBL" id="SHJ64623.1"/>
    </source>
</evidence>
<dbReference type="Proteomes" id="UP000184432">
    <property type="component" value="Unassembled WGS sequence"/>
</dbReference>
<dbReference type="EMBL" id="FQYP01000013">
    <property type="protein sequence ID" value="SHJ64623.1"/>
    <property type="molecule type" value="Genomic_DNA"/>
</dbReference>
<gene>
    <name evidence="1" type="ORF">SAMN04488508_11342</name>
</gene>
<sequence length="284" mass="31614">MVTLKLNIMKNSILKFGLVAFLSVIFVGCTQDESEDITTSDLNIEETTLTAKIDTNAEFISDTFLQIYEYEEVATPFKSSVHPFIPDCATITVVVTDTTKNITVDFGTEGCEVRGRIIKGKVLMSYEIDLEARVRIINYSLEDFFVDDTQFEGSKTITRERMNDEGNPQYTMNVDLTVTFADGTVASRTGTKTREWIEGVLNGNWGDNVFLITGAWATNFANGNTHSTTITTPIRREASCRFLVSGIVDLVRTNFSGTLDYGDGSCDNLAVFTNTDGEEREIRL</sequence>
<protein>
    <recommendedName>
        <fullName evidence="3">Lipoprotein</fullName>
    </recommendedName>
</protein>
<dbReference type="STRING" id="570521.SAMN04488508_11342"/>
<keyword evidence="2" id="KW-1185">Reference proteome</keyword>
<evidence type="ECO:0000313" key="2">
    <source>
        <dbReference type="Proteomes" id="UP000184432"/>
    </source>
</evidence>